<protein>
    <recommendedName>
        <fullName evidence="4">Lipoprotein LipL31</fullName>
    </recommendedName>
</protein>
<feature type="region of interest" description="Disordered" evidence="1">
    <location>
        <begin position="227"/>
        <end position="246"/>
    </location>
</feature>
<evidence type="ECO:0000313" key="2">
    <source>
        <dbReference type="EMBL" id="KAB2929958.1"/>
    </source>
</evidence>
<evidence type="ECO:0000256" key="1">
    <source>
        <dbReference type="SAM" id="MobiDB-lite"/>
    </source>
</evidence>
<proteinExistence type="predicted"/>
<evidence type="ECO:0000313" key="3">
    <source>
        <dbReference type="Proteomes" id="UP000460298"/>
    </source>
</evidence>
<dbReference type="AlphaFoldDB" id="A0A833LZV7"/>
<name>A0A833LZV7_9LEPT</name>
<dbReference type="EMBL" id="WBUI01000024">
    <property type="protein sequence ID" value="KAB2929958.1"/>
    <property type="molecule type" value="Genomic_DNA"/>
</dbReference>
<dbReference type="Proteomes" id="UP000460298">
    <property type="component" value="Unassembled WGS sequence"/>
</dbReference>
<dbReference type="PROSITE" id="PS51257">
    <property type="entry name" value="PROKAR_LIPOPROTEIN"/>
    <property type="match status" value="1"/>
</dbReference>
<organism evidence="2 3">
    <name type="scientific">Leptonema illini</name>
    <dbReference type="NCBI Taxonomy" id="183"/>
    <lineage>
        <taxon>Bacteria</taxon>
        <taxon>Pseudomonadati</taxon>
        <taxon>Spirochaetota</taxon>
        <taxon>Spirochaetia</taxon>
        <taxon>Leptospirales</taxon>
        <taxon>Leptospiraceae</taxon>
        <taxon>Leptonema</taxon>
    </lineage>
</organism>
<sequence>MFVFKRLSILLFAVVAGLVACKDRGKVIETIGKDTVTTERFETYYSTYIEKISRLRNADKETLYKLMCNPEQIPPDPEIREMIAGLIPENNYERFREMKIVEQAARNEGFQDRPVIKEILEQVYLEALVSLYVQEKMQEKIKISETDKEQKCNDLRKERPDQMAGLTLDQCLKVAERFLKMETLQREYQKTMNEIKESVQIKKNNEFDRDSFLKNDIKLYKDIRKTGGCVDEPSANQTPVTPAPDK</sequence>
<comment type="caution">
    <text evidence="2">The sequence shown here is derived from an EMBL/GenBank/DDBJ whole genome shotgun (WGS) entry which is preliminary data.</text>
</comment>
<evidence type="ECO:0008006" key="4">
    <source>
        <dbReference type="Google" id="ProtNLM"/>
    </source>
</evidence>
<gene>
    <name evidence="2" type="ORF">F9K24_18165</name>
</gene>
<reference evidence="2 3" key="1">
    <citation type="submission" date="2019-10" db="EMBL/GenBank/DDBJ databases">
        <title>Extracellular Electron Transfer in a Candidatus Methanoperedens spp. Enrichment Culture.</title>
        <authorList>
            <person name="Berger S."/>
            <person name="Rangel Shaw D."/>
            <person name="Berben T."/>
            <person name="In 'T Zandt M."/>
            <person name="Frank J."/>
            <person name="Reimann J."/>
            <person name="Jetten M.S.M."/>
            <person name="Welte C.U."/>
        </authorList>
    </citation>
    <scope>NUCLEOTIDE SEQUENCE [LARGE SCALE GENOMIC DNA]</scope>
    <source>
        <strain evidence="2">SB12</strain>
    </source>
</reference>
<accession>A0A833LZV7</accession>